<keyword evidence="2" id="KW-1185">Reference proteome</keyword>
<reference evidence="1" key="1">
    <citation type="journal article" date="2022" name="Int. J. Syst. Evol. Microbiol.">
        <title>Pseudomonas aegrilactucae sp. nov. and Pseudomonas morbosilactucae sp. nov., pathogens causing bacterial rot of lettuce in Japan.</title>
        <authorList>
            <person name="Sawada H."/>
            <person name="Fujikawa T."/>
            <person name="Satou M."/>
        </authorList>
    </citation>
    <scope>NUCLEOTIDE SEQUENCE</scope>
    <source>
        <strain evidence="1">0166_1</strain>
    </source>
</reference>
<dbReference type="SUPFAM" id="SSF160104">
    <property type="entry name" value="Acetoacetate decarboxylase-like"/>
    <property type="match status" value="1"/>
</dbReference>
<dbReference type="Pfam" id="PF06314">
    <property type="entry name" value="ADC"/>
    <property type="match status" value="1"/>
</dbReference>
<dbReference type="AlphaFoldDB" id="A0A9E6Y1A5"/>
<dbReference type="KEGG" id="sbae:DSM104329_04796"/>
<accession>A0A9E6Y1A5</accession>
<dbReference type="Gene3D" id="2.40.400.10">
    <property type="entry name" value="Acetoacetate decarboxylase-like"/>
    <property type="match status" value="1"/>
</dbReference>
<dbReference type="EMBL" id="CP087164">
    <property type="protein sequence ID" value="UGS38372.1"/>
    <property type="molecule type" value="Genomic_DNA"/>
</dbReference>
<organism evidence="1 2">
    <name type="scientific">Capillimicrobium parvum</name>
    <dbReference type="NCBI Taxonomy" id="2884022"/>
    <lineage>
        <taxon>Bacteria</taxon>
        <taxon>Bacillati</taxon>
        <taxon>Actinomycetota</taxon>
        <taxon>Thermoleophilia</taxon>
        <taxon>Solirubrobacterales</taxon>
        <taxon>Capillimicrobiaceae</taxon>
        <taxon>Capillimicrobium</taxon>
    </lineage>
</organism>
<evidence type="ECO:0000313" key="1">
    <source>
        <dbReference type="EMBL" id="UGS38372.1"/>
    </source>
</evidence>
<name>A0A9E6Y1A5_9ACTN</name>
<dbReference type="InterPro" id="IPR010451">
    <property type="entry name" value="Acetoacetate_decarboxylase"/>
</dbReference>
<dbReference type="RefSeq" id="WP_259312394.1">
    <property type="nucleotide sequence ID" value="NZ_CP087164.1"/>
</dbReference>
<dbReference type="EC" id="4.1.1.4" evidence="1"/>
<sequence>MDVFSTGFSQPVTAPLYPDPPYLYRGAKVILGVYEADAERIQPHLPPGVTPLEDPVRCIAWVCHYPFTTFGTYNEAILLVRVQFEGESYNYCPLIYVDAEAPMAAGREIWGWPKKFADLSFQFGGEGGPGFREQFMFTTERPTGKRIMTVTMSPDRPARLEEIGGLPMLTLRHIPASEAGNPPSVCELVATEVSMTCHTAADGSLDLWAGRSSVTMDSRSEMDPTDDFAPTKMLGGFYGTFDWTLPQGRVVKDYLADVPEPVLAGAGAGNAGRAG</sequence>
<dbReference type="Proteomes" id="UP001162834">
    <property type="component" value="Chromosome"/>
</dbReference>
<proteinExistence type="predicted"/>
<evidence type="ECO:0000313" key="2">
    <source>
        <dbReference type="Proteomes" id="UP001162834"/>
    </source>
</evidence>
<dbReference type="InterPro" id="IPR023375">
    <property type="entry name" value="ADC_dom_sf"/>
</dbReference>
<dbReference type="GO" id="GO:0047602">
    <property type="term" value="F:acetoacetate decarboxylase activity"/>
    <property type="evidence" value="ECO:0007669"/>
    <property type="project" value="UniProtKB-EC"/>
</dbReference>
<protein>
    <submittedName>
        <fullName evidence="1">Acetoacetate decarboxylase</fullName>
        <ecNumber evidence="1">4.1.1.4</ecNumber>
    </submittedName>
</protein>
<keyword evidence="1" id="KW-0456">Lyase</keyword>
<gene>
    <name evidence="1" type="primary">adc_9</name>
    <name evidence="1" type="ORF">DSM104329_04796</name>
</gene>